<evidence type="ECO:0000256" key="1">
    <source>
        <dbReference type="ARBA" id="ARBA00022729"/>
    </source>
</evidence>
<protein>
    <submittedName>
        <fullName evidence="3">Autotransporter-associated beta strand repeat-containing protein</fullName>
    </submittedName>
</protein>
<dbReference type="InterPro" id="IPR011050">
    <property type="entry name" value="Pectin_lyase_fold/virulence"/>
</dbReference>
<name>A0ABT3GC18_9BACT</name>
<reference evidence="3 4" key="1">
    <citation type="submission" date="2022-10" db="EMBL/GenBank/DDBJ databases">
        <title>Luteolibacter arcticus strain CCTCC AB 2014275, whole genome shotgun sequencing project.</title>
        <authorList>
            <person name="Zhao G."/>
            <person name="Shen L."/>
        </authorList>
    </citation>
    <scope>NUCLEOTIDE SEQUENCE [LARGE SCALE GENOMIC DNA]</scope>
    <source>
        <strain evidence="3 4">CCTCC AB 2014275</strain>
    </source>
</reference>
<dbReference type="InterPro" id="IPR013425">
    <property type="entry name" value="Autotrns_rpt"/>
</dbReference>
<feature type="chain" id="PRO_5046232245" evidence="2">
    <location>
        <begin position="30"/>
        <end position="1891"/>
    </location>
</feature>
<keyword evidence="1 2" id="KW-0732">Signal</keyword>
<dbReference type="RefSeq" id="WP_264485286.1">
    <property type="nucleotide sequence ID" value="NZ_JAPDDT010000001.1"/>
</dbReference>
<dbReference type="Pfam" id="PF12951">
    <property type="entry name" value="PATR"/>
    <property type="match status" value="7"/>
</dbReference>
<gene>
    <name evidence="3" type="ORF">OKA05_01350</name>
</gene>
<dbReference type="SUPFAM" id="SSF51126">
    <property type="entry name" value="Pectin lyase-like"/>
    <property type="match status" value="3"/>
</dbReference>
<evidence type="ECO:0000256" key="2">
    <source>
        <dbReference type="SAM" id="SignalP"/>
    </source>
</evidence>
<evidence type="ECO:0000313" key="4">
    <source>
        <dbReference type="Proteomes" id="UP001320876"/>
    </source>
</evidence>
<sequence length="1891" mass="184155">MKKPKGLFRFISQHAFSATIALAAGPAYADLTWDQAGPTDNWDTSAPNTNWLPGNVVWTQNENAIFNGTAETITVTSANTFNNLTFGSTGFIIANGAGSLNLSDDLASTITVTNAADTATVAESLADNVADFSSLTKAGAGTLVLSGTNTYGDPTFVTAGTLRTASTTALGAGGTAAETIVSSGATVDLNGQAITNNEIFQIAGTGVGGNGALINNAGTQLNAVNRLELTADATIGGTGRWDIRPGSTPTLDLAGFTLSKTGANVIALVGTEITNGNIAINAGVLSVETTSLLQGTGTVTINSGGTFGFYQNTAGNVTRPIVSNNGTFANQGLAGTIDSPITMVGGTTINSNGVVSIFTGNITGSGPLLSIGTGTTDLRGNNTYTGGTNIGTTTAGGGTLLLNYVTNNNSKLGGGDLTFANNGTITLDGGTFAESVAATHLGGASANITRTSGTATINLGPVDRTLRGSLNVGSGGIALTSTGTASSLIVDSITGAPYVTVGADWGAKDAANSTIVGVSTLGGYTPFVTGTVTLSGIADLTSGTAGTYTLGGNSNTTAIRNTAIAGNTIALAGFTLTTGGYLSNGNTTISGAGAITPAIAGGELVLNQTAGTTTIISNLSNNTSASSVTKTGAGTIAVSGTQSYTGVTNVVQGTFQMGSTTGQNGAAGVLSTSGINVSPGATFNLGAGTLSATQNITGGGNFQKGGNFLTNGTINGTNNNYTGSTAVNVNTLTVGTGAVINGTSGISIATNNNAVLSNNGSITTLGALTMGGGSAVAGIFNNNSTGIFNVGSIAMSAGSSGTNNGTITNTGAFTANGTFTNNGTLTTGALTVGGVFNVGASSSFTDTAGTIVINSGGAVTFGSTSHLASIAANGITINTGGSFAAPMSVPAILASGKIVSTSAGSVAFSGDTSESIDLTGFNALALGATGTVTYSGTFTPVAGGYRFGGGPTSNLTITSPLSGANSLTQSGPGRTTLTAANTYSGTTTVSLGTLAIGNTGSIDGGAVTITGGTLAVIGGGTLNATSGGSVSIGAGNLVTASVNNIGTSFSTIALTGAGVTGLQYVGAGETTNRILGFNTAAAGGVVTASGSGLLTFSSPAFTSATAAFGVTFNGQGAGSFVGIIQPSPTQLINFNKQGVGTWTLTGLNNLKAGAFRADGGVLNFASTATTGTGANAATITRAAANGGALTIASGASVITSTANTAGILGGWATFGGNTWAVTNGNAAPITGLATFTNDWLTATGNADITATNTSGALTVNSLRFNTAAAVTQTLSGANVITSGGILVTPAVGANTTTITGGTSLGSGTTDLIIHQNNTAGGLTIASLITGTTGVTKTGAGTLTFNSLKSYTGVTNILAGTLDLTGGGGSAGTIRGTANVATGATLRLSVGDATGYATDATRLSTINLLGGTMNVNSTSNQTLGNATINMTGGFITGAANMNLDFFAGSSTLNTLPSGTVSVISGVGLSPLRQGNTTFTVAQGYTTSGIDLEIQSTLQNGAANAAFIKAGTGTLALSGANTMVAANQTWLISGGTLMVGSGGTTGTLGIMNVTNNARLAFNRSDTAGTFANVISGTGAVAQVGTGKTTLTGANTYTGATTVFAGTLGGTGSPGSALTVNSFGTLAPGNGIGNFASTSATFASGGTLALEINSTAITADRLVASGAVNLGGSTASFTEIGAGAVPGGTKLTIIDYTGGSLTGTFSGLANGASVVVGANTFIIDYNDASKVTLTASAGSPYSTWIATYFPSDTGNPAIVGTAADPDNDGQANSLEFALGGDPKSGSDNAKIYQFKADGSIDGDSTPELLMTIAVRSGTPAFGPGPSPTAVMDGFTYTIQGSTNLVSFTEAVTPVSPVVTNLPDAPTGYEYRTFSLDGSNGFPTKGFLRVSVTNL</sequence>
<dbReference type="EMBL" id="JAPDDT010000001">
    <property type="protein sequence ID" value="MCW1921177.1"/>
    <property type="molecule type" value="Genomic_DNA"/>
</dbReference>
<comment type="caution">
    <text evidence="3">The sequence shown here is derived from an EMBL/GenBank/DDBJ whole genome shotgun (WGS) entry which is preliminary data.</text>
</comment>
<organism evidence="3 4">
    <name type="scientific">Luteolibacter arcticus</name>
    <dbReference type="NCBI Taxonomy" id="1581411"/>
    <lineage>
        <taxon>Bacteria</taxon>
        <taxon>Pseudomonadati</taxon>
        <taxon>Verrucomicrobiota</taxon>
        <taxon>Verrucomicrobiia</taxon>
        <taxon>Verrucomicrobiales</taxon>
        <taxon>Verrucomicrobiaceae</taxon>
        <taxon>Luteolibacter</taxon>
    </lineage>
</organism>
<dbReference type="Proteomes" id="UP001320876">
    <property type="component" value="Unassembled WGS sequence"/>
</dbReference>
<keyword evidence="4" id="KW-1185">Reference proteome</keyword>
<proteinExistence type="predicted"/>
<feature type="signal peptide" evidence="2">
    <location>
        <begin position="1"/>
        <end position="29"/>
    </location>
</feature>
<dbReference type="NCBIfam" id="TIGR02601">
    <property type="entry name" value="autotrns_rpt"/>
    <property type="match status" value="5"/>
</dbReference>
<accession>A0ABT3GC18</accession>
<evidence type="ECO:0000313" key="3">
    <source>
        <dbReference type="EMBL" id="MCW1921177.1"/>
    </source>
</evidence>